<proteinExistence type="predicted"/>
<evidence type="ECO:0000313" key="1">
    <source>
        <dbReference type="EMBL" id="THW46905.1"/>
    </source>
</evidence>
<organism evidence="1 2">
    <name type="scientific">Aureobasidium pullulans</name>
    <name type="common">Black yeast</name>
    <name type="synonym">Pullularia pullulans</name>
    <dbReference type="NCBI Taxonomy" id="5580"/>
    <lineage>
        <taxon>Eukaryota</taxon>
        <taxon>Fungi</taxon>
        <taxon>Dikarya</taxon>
        <taxon>Ascomycota</taxon>
        <taxon>Pezizomycotina</taxon>
        <taxon>Dothideomycetes</taxon>
        <taxon>Dothideomycetidae</taxon>
        <taxon>Dothideales</taxon>
        <taxon>Saccotheciaceae</taxon>
        <taxon>Aureobasidium</taxon>
    </lineage>
</organism>
<dbReference type="AlphaFoldDB" id="A0AB74J256"/>
<comment type="caution">
    <text evidence="1">The sequence shown here is derived from an EMBL/GenBank/DDBJ whole genome shotgun (WGS) entry which is preliminary data.</text>
</comment>
<dbReference type="Proteomes" id="UP000309076">
    <property type="component" value="Unassembled WGS sequence"/>
</dbReference>
<name>A0AB74J256_AURPU</name>
<protein>
    <submittedName>
        <fullName evidence="1">Uncharacterized protein</fullName>
    </submittedName>
</protein>
<accession>A0AB74J256</accession>
<sequence length="70" mass="7763">MIVLDEADTILSRANLEDYIRRVGHGGSGRLGRKGVAINFVAANELRTMHEIEQFYGTQIEKMPTNAASE</sequence>
<dbReference type="Gene3D" id="3.40.50.300">
    <property type="entry name" value="P-loop containing nucleotide triphosphate hydrolases"/>
    <property type="match status" value="1"/>
</dbReference>
<dbReference type="EMBL" id="QZAM01000054">
    <property type="protein sequence ID" value="THW46905.1"/>
    <property type="molecule type" value="Genomic_DNA"/>
</dbReference>
<reference evidence="1 2" key="1">
    <citation type="submission" date="2018-10" db="EMBL/GenBank/DDBJ databases">
        <title>Fifty Aureobasidium pullulans genomes reveal a recombining polyextremotolerant generalist.</title>
        <authorList>
            <person name="Gostincar C."/>
            <person name="Turk M."/>
            <person name="Zajc J."/>
            <person name="Gunde-Cimerman N."/>
        </authorList>
    </citation>
    <scope>NUCLEOTIDE SEQUENCE [LARGE SCALE GENOMIC DNA]</scope>
    <source>
        <strain evidence="1 2">EXF-10796</strain>
    </source>
</reference>
<evidence type="ECO:0000313" key="2">
    <source>
        <dbReference type="Proteomes" id="UP000309076"/>
    </source>
</evidence>
<dbReference type="InterPro" id="IPR027417">
    <property type="entry name" value="P-loop_NTPase"/>
</dbReference>
<gene>
    <name evidence="1" type="ORF">D6D21_03697</name>
</gene>